<dbReference type="Proteomes" id="UP000828390">
    <property type="component" value="Unassembled WGS sequence"/>
</dbReference>
<organism evidence="1 2">
    <name type="scientific">Dreissena polymorpha</name>
    <name type="common">Zebra mussel</name>
    <name type="synonym">Mytilus polymorpha</name>
    <dbReference type="NCBI Taxonomy" id="45954"/>
    <lineage>
        <taxon>Eukaryota</taxon>
        <taxon>Metazoa</taxon>
        <taxon>Spiralia</taxon>
        <taxon>Lophotrochozoa</taxon>
        <taxon>Mollusca</taxon>
        <taxon>Bivalvia</taxon>
        <taxon>Autobranchia</taxon>
        <taxon>Heteroconchia</taxon>
        <taxon>Euheterodonta</taxon>
        <taxon>Imparidentia</taxon>
        <taxon>Neoheterodontei</taxon>
        <taxon>Myida</taxon>
        <taxon>Dreissenoidea</taxon>
        <taxon>Dreissenidae</taxon>
        <taxon>Dreissena</taxon>
    </lineage>
</organism>
<gene>
    <name evidence="1" type="ORF">DPMN_002483</name>
</gene>
<reference evidence="1" key="2">
    <citation type="submission" date="2020-11" db="EMBL/GenBank/DDBJ databases">
        <authorList>
            <person name="McCartney M.A."/>
            <person name="Auch B."/>
            <person name="Kono T."/>
            <person name="Mallez S."/>
            <person name="Becker A."/>
            <person name="Gohl D.M."/>
            <person name="Silverstein K.A.T."/>
            <person name="Koren S."/>
            <person name="Bechman K.B."/>
            <person name="Herman A."/>
            <person name="Abrahante J.E."/>
            <person name="Garbe J."/>
        </authorList>
    </citation>
    <scope>NUCLEOTIDE SEQUENCE</scope>
    <source>
        <strain evidence="1">Duluth1</strain>
        <tissue evidence="1">Whole animal</tissue>
    </source>
</reference>
<comment type="caution">
    <text evidence="1">The sequence shown here is derived from an EMBL/GenBank/DDBJ whole genome shotgun (WGS) entry which is preliminary data.</text>
</comment>
<evidence type="ECO:0000313" key="1">
    <source>
        <dbReference type="EMBL" id="KAH3878586.1"/>
    </source>
</evidence>
<accession>A0A9D4MLQ4</accession>
<evidence type="ECO:0000313" key="2">
    <source>
        <dbReference type="Proteomes" id="UP000828390"/>
    </source>
</evidence>
<keyword evidence="2" id="KW-1185">Reference proteome</keyword>
<proteinExistence type="predicted"/>
<reference evidence="1" key="1">
    <citation type="journal article" date="2019" name="bioRxiv">
        <title>The Genome of the Zebra Mussel, Dreissena polymorpha: A Resource for Invasive Species Research.</title>
        <authorList>
            <person name="McCartney M.A."/>
            <person name="Auch B."/>
            <person name="Kono T."/>
            <person name="Mallez S."/>
            <person name="Zhang Y."/>
            <person name="Obille A."/>
            <person name="Becker A."/>
            <person name="Abrahante J.E."/>
            <person name="Garbe J."/>
            <person name="Badalamenti J.P."/>
            <person name="Herman A."/>
            <person name="Mangelson H."/>
            <person name="Liachko I."/>
            <person name="Sullivan S."/>
            <person name="Sone E.D."/>
            <person name="Koren S."/>
            <person name="Silverstein K.A.T."/>
            <person name="Beckman K.B."/>
            <person name="Gohl D.M."/>
        </authorList>
    </citation>
    <scope>NUCLEOTIDE SEQUENCE</scope>
    <source>
        <strain evidence="1">Duluth1</strain>
        <tissue evidence="1">Whole animal</tissue>
    </source>
</reference>
<sequence length="107" mass="12424">MNKRLKEHYKDRVVITELNEVSNIVTFKETASSILNDFYNKPKNMDTAEQKASIINAAAKLIQREIKEMPVNKDTYPSPDALSSLRTDRFLTWLVKRISVHTFSENH</sequence>
<protein>
    <submittedName>
        <fullName evidence="1">Uncharacterized protein</fullName>
    </submittedName>
</protein>
<dbReference type="EMBL" id="JAIWYP010000001">
    <property type="protein sequence ID" value="KAH3878586.1"/>
    <property type="molecule type" value="Genomic_DNA"/>
</dbReference>
<dbReference type="AlphaFoldDB" id="A0A9D4MLQ4"/>
<name>A0A9D4MLQ4_DREPO</name>